<gene>
    <name evidence="2" type="ORF">JZ751_018923</name>
</gene>
<organism evidence="2 3">
    <name type="scientific">Albula glossodonta</name>
    <name type="common">roundjaw bonefish</name>
    <dbReference type="NCBI Taxonomy" id="121402"/>
    <lineage>
        <taxon>Eukaryota</taxon>
        <taxon>Metazoa</taxon>
        <taxon>Chordata</taxon>
        <taxon>Craniata</taxon>
        <taxon>Vertebrata</taxon>
        <taxon>Euteleostomi</taxon>
        <taxon>Actinopterygii</taxon>
        <taxon>Neopterygii</taxon>
        <taxon>Teleostei</taxon>
        <taxon>Albuliformes</taxon>
        <taxon>Albulidae</taxon>
        <taxon>Albula</taxon>
    </lineage>
</organism>
<name>A0A8T2MWE0_9TELE</name>
<dbReference type="Proteomes" id="UP000824540">
    <property type="component" value="Unassembled WGS sequence"/>
</dbReference>
<evidence type="ECO:0000313" key="2">
    <source>
        <dbReference type="EMBL" id="KAG9331520.1"/>
    </source>
</evidence>
<evidence type="ECO:0000256" key="1">
    <source>
        <dbReference type="SAM" id="MobiDB-lite"/>
    </source>
</evidence>
<feature type="region of interest" description="Disordered" evidence="1">
    <location>
        <begin position="110"/>
        <end position="139"/>
    </location>
</feature>
<comment type="caution">
    <text evidence="2">The sequence shown here is derived from an EMBL/GenBank/DDBJ whole genome shotgun (WGS) entry which is preliminary data.</text>
</comment>
<protein>
    <recommendedName>
        <fullName evidence="4">WW-binding domain-containing protein</fullName>
    </recommendedName>
</protein>
<reference evidence="2" key="1">
    <citation type="thesis" date="2021" institute="BYU ScholarsArchive" country="Provo, UT, USA">
        <title>Applications of and Algorithms for Genome Assembly and Genomic Analyses with an Emphasis on Marine Teleosts.</title>
        <authorList>
            <person name="Pickett B.D."/>
        </authorList>
    </citation>
    <scope>NUCLEOTIDE SEQUENCE</scope>
    <source>
        <strain evidence="2">HI-2016</strain>
    </source>
</reference>
<sequence length="139" mass="15274">MAISCGGKTANSSPLPTLADNCRKRAYFSEDQELLEVARPRKKSSKDSAVRPVVGSHVQEASKKRQREETVDSQDAEFQTEKETPAGDDLCSFNSFQYWRVPLPELDMSLLQADGDTGEPSGEPAKDSSVLSEMDAMET</sequence>
<accession>A0A8T2MWE0</accession>
<evidence type="ECO:0000313" key="3">
    <source>
        <dbReference type="Proteomes" id="UP000824540"/>
    </source>
</evidence>
<feature type="region of interest" description="Disordered" evidence="1">
    <location>
        <begin position="37"/>
        <end position="91"/>
    </location>
</feature>
<proteinExistence type="predicted"/>
<dbReference type="OrthoDB" id="8960251at2759"/>
<evidence type="ECO:0008006" key="4">
    <source>
        <dbReference type="Google" id="ProtNLM"/>
    </source>
</evidence>
<feature type="compositionally biased region" description="Basic and acidic residues" evidence="1">
    <location>
        <begin position="60"/>
        <end position="70"/>
    </location>
</feature>
<dbReference type="AlphaFoldDB" id="A0A8T2MWE0"/>
<dbReference type="EMBL" id="JAFBMS010000326">
    <property type="protein sequence ID" value="KAG9331520.1"/>
    <property type="molecule type" value="Genomic_DNA"/>
</dbReference>
<keyword evidence="3" id="KW-1185">Reference proteome</keyword>